<organism evidence="1">
    <name type="scientific">Anguilla anguilla</name>
    <name type="common">European freshwater eel</name>
    <name type="synonym">Muraena anguilla</name>
    <dbReference type="NCBI Taxonomy" id="7936"/>
    <lineage>
        <taxon>Eukaryota</taxon>
        <taxon>Metazoa</taxon>
        <taxon>Chordata</taxon>
        <taxon>Craniata</taxon>
        <taxon>Vertebrata</taxon>
        <taxon>Euteleostomi</taxon>
        <taxon>Actinopterygii</taxon>
        <taxon>Neopterygii</taxon>
        <taxon>Teleostei</taxon>
        <taxon>Anguilliformes</taxon>
        <taxon>Anguillidae</taxon>
        <taxon>Anguilla</taxon>
    </lineage>
</organism>
<sequence length="23" mass="2682">MKVTQHFTKLKNEIKASHSLILD</sequence>
<evidence type="ECO:0000313" key="1">
    <source>
        <dbReference type="EMBL" id="JAH17146.1"/>
    </source>
</evidence>
<dbReference type="AlphaFoldDB" id="A0A0E9QJS1"/>
<reference evidence="1" key="2">
    <citation type="journal article" date="2015" name="Fish Shellfish Immunol.">
        <title>Early steps in the European eel (Anguilla anguilla)-Vibrio vulnificus interaction in the gills: Role of the RtxA13 toxin.</title>
        <authorList>
            <person name="Callol A."/>
            <person name="Pajuelo D."/>
            <person name="Ebbesson L."/>
            <person name="Teles M."/>
            <person name="MacKenzie S."/>
            <person name="Amaro C."/>
        </authorList>
    </citation>
    <scope>NUCLEOTIDE SEQUENCE</scope>
</reference>
<protein>
    <submittedName>
        <fullName evidence="1">Uncharacterized protein</fullName>
    </submittedName>
</protein>
<proteinExistence type="predicted"/>
<accession>A0A0E9QJS1</accession>
<reference evidence="1" key="1">
    <citation type="submission" date="2014-11" db="EMBL/GenBank/DDBJ databases">
        <authorList>
            <person name="Amaro Gonzalez C."/>
        </authorList>
    </citation>
    <scope>NUCLEOTIDE SEQUENCE</scope>
</reference>
<dbReference type="EMBL" id="GBXM01091431">
    <property type="protein sequence ID" value="JAH17146.1"/>
    <property type="molecule type" value="Transcribed_RNA"/>
</dbReference>
<name>A0A0E9QJS1_ANGAN</name>